<comment type="caution">
    <text evidence="12">Lacks conserved residue(s) required for the propagation of feature annotation.</text>
</comment>
<feature type="compositionally biased region" description="Basic residues" evidence="13">
    <location>
        <begin position="230"/>
        <end position="239"/>
    </location>
</feature>
<dbReference type="Pfam" id="PF00511">
    <property type="entry name" value="PPV_E2_C"/>
    <property type="match status" value="1"/>
</dbReference>
<evidence type="ECO:0000259" key="15">
    <source>
        <dbReference type="Pfam" id="PF00511"/>
    </source>
</evidence>
<dbReference type="GO" id="GO:0042025">
    <property type="term" value="C:host cell nucleus"/>
    <property type="evidence" value="ECO:0007669"/>
    <property type="project" value="UniProtKB-SubCell"/>
</dbReference>
<keyword evidence="7 12" id="KW-0235">DNA replication</keyword>
<dbReference type="Gene3D" id="2.170.200.10">
    <property type="entry name" value="Papillomavirus E2 early protein domain"/>
    <property type="match status" value="1"/>
</dbReference>
<evidence type="ECO:0000256" key="10">
    <source>
        <dbReference type="ARBA" id="ARBA00023159"/>
    </source>
</evidence>
<comment type="similarity">
    <text evidence="12">Belongs to the papillomaviridae E2 protein family.</text>
</comment>
<sequence>METLSARFSALQEKLMEIYESGSDDLETQIEHWRLLREEQVLLHFARKNGIMRIGYQTVPSLAASETKAKTAIGMMLRLQSLQKSAYGQEPWTLVQTSYETFRSPPVDCFKKGPRNIEVYFDGDPHNVMPYTVWTYIYYLTVEDTWEKVDGHVDYDGAYYMEGSSKTYYLTFAADAAKYGKQGYWEVHVNKDTVFAPVTSSSQAAGDGQQHHTTDSIPRPEPTSSSSLQRQRKPTRYGRKTSSPTTTARRKAPKQRQEKNQRSARSRSSSRNREKARGDTARRERRRGGDSSSRDSSTSSSSSRGGRGRSGGGPTTRSRSRSRSHSRGSPTRVGIAPAAVGRSLQSVGRQHNGRLNRLLAEASDPPVILIRGNPNTLKCYRYRARKRHSGGFQFFSTTWSWVGEESCERVGRARMLIAFYSKKQREKFIQTMKLPPNVDWSFGNFDDI</sequence>
<name>M5EF66_9PAPI</name>
<accession>M5EF66</accession>
<protein>
    <recommendedName>
        <fullName evidence="12">Regulatory protein E2</fullName>
    </recommendedName>
</protein>
<reference evidence="16 17" key="1">
    <citation type="journal article" date="2013" name="Genome Announc.">
        <title>Novel human papillomavirus type 174 from a cutaneous squamous cell carcinoma.</title>
        <authorList>
            <person name="Kocjan B.J."/>
            <person name="Steyer A."/>
            <person name="Sagadin M."/>
            <person name="Hosnjak L."/>
            <person name="Poljak M."/>
        </authorList>
    </citation>
    <scope>NUCLEOTIDE SEQUENCE [LARGE SCALE GENOMIC DNA]</scope>
    <source>
        <strain evidence="16">V001</strain>
    </source>
</reference>
<keyword evidence="4 12" id="KW-0244">Early protein</keyword>
<feature type="region of interest" description="Disordered" evidence="13">
    <location>
        <begin position="200"/>
        <end position="348"/>
    </location>
</feature>
<evidence type="ECO:0000256" key="1">
    <source>
        <dbReference type="ARBA" id="ARBA00004147"/>
    </source>
</evidence>
<evidence type="ECO:0000259" key="14">
    <source>
        <dbReference type="Pfam" id="PF00508"/>
    </source>
</evidence>
<keyword evidence="6 12" id="KW-1048">Host nucleus</keyword>
<dbReference type="Proteomes" id="UP000150783">
    <property type="component" value="Segment"/>
</dbReference>
<evidence type="ECO:0000256" key="6">
    <source>
        <dbReference type="ARBA" id="ARBA00022562"/>
    </source>
</evidence>
<dbReference type="SUPFAM" id="SSF51332">
    <property type="entry name" value="E2 regulatory, transactivation domain"/>
    <property type="match status" value="1"/>
</dbReference>
<proteinExistence type="inferred from homology"/>
<evidence type="ECO:0000256" key="3">
    <source>
        <dbReference type="ARBA" id="ARBA00022491"/>
    </source>
</evidence>
<comment type="subunit">
    <text evidence="12">Binds DNA as homodimer. Interacts with protein E1; this interaction greatly increases E1 DNA-binding activity. Interacts with protein L1; this interaction enhances E2-dependent replication and transcription activation. Interacts with protein L2; this interaction inhibits E2 transcriptional activity but not DNA replication function E2. Interacts with protein E7; this interaction inhibits E7 oncogenic activity. Interacts with host TAF1; this interaction modulates E2-dependent transcriptional regulation. Interacts with host BRD4; this interaction mediates E2 transcriptional activation function. Additionally, the interaction with host BRD4 on mitotic chromosomes mediates tethering of the viral genome. Interacts with host TOPBP1; this interaction is required for optimal viral DNA replication.</text>
</comment>
<dbReference type="GO" id="GO:0006351">
    <property type="term" value="P:DNA-templated transcription"/>
    <property type="evidence" value="ECO:0007669"/>
    <property type="project" value="UniProtKB-UniRule"/>
</dbReference>
<dbReference type="GO" id="GO:0003677">
    <property type="term" value="F:DNA binding"/>
    <property type="evidence" value="ECO:0007669"/>
    <property type="project" value="UniProtKB-UniRule"/>
</dbReference>
<feature type="domain" description="Papillomavirus E2 C-terminal" evidence="15">
    <location>
        <begin position="366"/>
        <end position="443"/>
    </location>
</feature>
<keyword evidence="10 12" id="KW-0010">Activator</keyword>
<dbReference type="InterPro" id="IPR001866">
    <property type="entry name" value="PPV_E2_N"/>
</dbReference>
<dbReference type="GO" id="GO:0006275">
    <property type="term" value="P:regulation of DNA replication"/>
    <property type="evidence" value="ECO:0007669"/>
    <property type="project" value="UniProtKB-UniRule"/>
</dbReference>
<dbReference type="GO" id="GO:0006260">
    <property type="term" value="P:DNA replication"/>
    <property type="evidence" value="ECO:0007669"/>
    <property type="project" value="UniProtKB-KW"/>
</dbReference>
<evidence type="ECO:0000256" key="5">
    <source>
        <dbReference type="ARBA" id="ARBA00022553"/>
    </source>
</evidence>
<comment type="similarity">
    <text evidence="2">Belongs to the papillomaviridae E8^E2C protein family.</text>
</comment>
<keyword evidence="9 12" id="KW-0238">DNA-binding</keyword>
<feature type="compositionally biased region" description="Low complexity" evidence="13">
    <location>
        <begin position="294"/>
        <end position="304"/>
    </location>
</feature>
<keyword evidence="8 12" id="KW-0805">Transcription regulation</keyword>
<evidence type="ECO:0000256" key="7">
    <source>
        <dbReference type="ARBA" id="ARBA00022705"/>
    </source>
</evidence>
<feature type="domain" description="Papillomavirus E2 N-terminal" evidence="14">
    <location>
        <begin position="1"/>
        <end position="198"/>
    </location>
</feature>
<comment type="PTM">
    <text evidence="12">Phosphorylated.</text>
</comment>
<keyword evidence="11 12" id="KW-0804">Transcription</keyword>
<dbReference type="InterPro" id="IPR035975">
    <property type="entry name" value="E2/EBNA1_C_sf"/>
</dbReference>
<dbReference type="InterPro" id="IPR036050">
    <property type="entry name" value="Regulatory_protein_E2_N"/>
</dbReference>
<dbReference type="Gene3D" id="1.10.287.30">
    <property type="entry name" value="E2 (early) protein, N terminal domain, subdomain 1"/>
    <property type="match status" value="1"/>
</dbReference>
<evidence type="ECO:0000256" key="8">
    <source>
        <dbReference type="ARBA" id="ARBA00023015"/>
    </source>
</evidence>
<dbReference type="EMBL" id="HF930491">
    <property type="protein sequence ID" value="CCV02861.1"/>
    <property type="molecule type" value="Genomic_DNA"/>
</dbReference>
<keyword evidence="5 12" id="KW-0597">Phosphoprotein</keyword>
<evidence type="ECO:0000256" key="11">
    <source>
        <dbReference type="ARBA" id="ARBA00023163"/>
    </source>
</evidence>
<dbReference type="InterPro" id="IPR033668">
    <property type="entry name" value="Reg_prot_E2"/>
</dbReference>
<dbReference type="GO" id="GO:0039693">
    <property type="term" value="P:viral DNA genome replication"/>
    <property type="evidence" value="ECO:0007669"/>
    <property type="project" value="UniProtKB-UniRule"/>
</dbReference>
<dbReference type="InterPro" id="IPR000427">
    <property type="entry name" value="Papillomavirus_E2_C"/>
</dbReference>
<comment type="function">
    <text evidence="12">Plays a role in the initiation of viral DNA replication. A dimer of E2 interacts with a dimer of E1 in order to improve specificity of E1 DNA binding activity. Once the complex recognizes and binds DNA at specific sites, the E2 dimer is removed from DNA. E2 also regulates viral transcription through binding to the E2RE response element (5'-ACCNNNNNNGGT-3') present in multiple copies in the regulatory regions of the viral genome. Activates or represses transcription depending on E2RE's position with regards to proximal promoter elements including the TATA-box. Repression occurs by sterically hindering the assembly of the transcription initiation complex.</text>
</comment>
<gene>
    <name evidence="12 16" type="primary">E2</name>
</gene>
<feature type="region of interest" description="DNA-binding domain" evidence="12">
    <location>
        <begin position="364"/>
        <end position="448"/>
    </location>
</feature>
<evidence type="ECO:0000256" key="2">
    <source>
        <dbReference type="ARBA" id="ARBA00007794"/>
    </source>
</evidence>
<evidence type="ECO:0000313" key="16">
    <source>
        <dbReference type="EMBL" id="CCV02861.1"/>
    </source>
</evidence>
<dbReference type="GO" id="GO:0003700">
    <property type="term" value="F:DNA-binding transcription factor activity"/>
    <property type="evidence" value="ECO:0007669"/>
    <property type="project" value="UniProtKB-UniRule"/>
</dbReference>
<dbReference type="HAMAP" id="MF_04001">
    <property type="entry name" value="PPV_E2"/>
    <property type="match status" value="1"/>
</dbReference>
<dbReference type="Pfam" id="PF00508">
    <property type="entry name" value="PPV_E2_N"/>
    <property type="match status" value="1"/>
</dbReference>
<dbReference type="InterPro" id="IPR012677">
    <property type="entry name" value="Nucleotide-bd_a/b_plait_sf"/>
</dbReference>
<evidence type="ECO:0000256" key="4">
    <source>
        <dbReference type="ARBA" id="ARBA00022518"/>
    </source>
</evidence>
<dbReference type="InterPro" id="IPR042503">
    <property type="entry name" value="Regulatory_protein_E2_N_1"/>
</dbReference>
<dbReference type="Gene3D" id="3.30.70.330">
    <property type="match status" value="1"/>
</dbReference>
<organism evidence="16 17">
    <name type="scientific">Human papillomavirus 174</name>
    <dbReference type="NCBI Taxonomy" id="1347832"/>
    <lineage>
        <taxon>Viruses</taxon>
        <taxon>Monodnaviria</taxon>
        <taxon>Shotokuvirae</taxon>
        <taxon>Cossaviricota</taxon>
        <taxon>Papovaviricetes</taxon>
        <taxon>Zurhausenvirales</taxon>
        <taxon>Papillomaviridae</taxon>
        <taxon>Firstpapillomavirinae</taxon>
        <taxon>Betapapillomavirus</taxon>
        <taxon>Betapapillomavirus 2</taxon>
    </lineage>
</organism>
<evidence type="ECO:0000256" key="9">
    <source>
        <dbReference type="ARBA" id="ARBA00023125"/>
    </source>
</evidence>
<dbReference type="InterPro" id="IPR042504">
    <property type="entry name" value="Regulatory_protein_E2_N_2"/>
</dbReference>
<comment type="subcellular location">
    <subcellularLocation>
        <location evidence="1 12">Host nucleus</location>
    </subcellularLocation>
</comment>
<evidence type="ECO:0000256" key="13">
    <source>
        <dbReference type="SAM" id="MobiDB-lite"/>
    </source>
</evidence>
<keyword evidence="3 12" id="KW-0678">Repressor</keyword>
<feature type="compositionally biased region" description="Basic and acidic residues" evidence="13">
    <location>
        <begin position="271"/>
        <end position="293"/>
    </location>
</feature>
<evidence type="ECO:0000256" key="12">
    <source>
        <dbReference type="HAMAP-Rule" id="MF_04001"/>
    </source>
</evidence>
<evidence type="ECO:0000313" key="17">
    <source>
        <dbReference type="Proteomes" id="UP000150783"/>
    </source>
</evidence>
<dbReference type="GO" id="GO:0000166">
    <property type="term" value="F:nucleotide binding"/>
    <property type="evidence" value="ECO:0007669"/>
    <property type="project" value="UniProtKB-UniRule"/>
</dbReference>
<dbReference type="SUPFAM" id="SSF54957">
    <property type="entry name" value="Viral DNA-binding domain"/>
    <property type="match status" value="1"/>
</dbReference>